<accession>W0QCR8</accession>
<keyword evidence="2" id="KW-1185">Reference proteome</keyword>
<gene>
    <name evidence="1" type="ORF">X808_11270</name>
</gene>
<reference evidence="1 2" key="1">
    <citation type="submission" date="2013-12" db="EMBL/GenBank/DDBJ databases">
        <title>Annotation of the Mannheimia varigena USDA-ARS-USMARC-1296 complete genome.</title>
        <authorList>
            <person name="Harhay G.P."/>
            <person name="Clawson M.L."/>
            <person name="Murray R.W."/>
            <person name="Lubbers B.V."/>
            <person name="Heaton M.P."/>
            <person name="Chitko-Mckown C.G."/>
            <person name="Harhay D.M."/>
            <person name="Smith T.P.L."/>
        </authorList>
    </citation>
    <scope>NUCLEOTIDE SEQUENCE [LARGE SCALE GENOMIC DNA]</scope>
    <source>
        <strain evidence="1 2">USDA-ARS-USMARC-1296</strain>
    </source>
</reference>
<dbReference type="Proteomes" id="UP000066995">
    <property type="component" value="Chromosome"/>
</dbReference>
<dbReference type="RefSeq" id="WP_025217365.1">
    <property type="nucleotide sequence ID" value="NZ_CP006943.1"/>
</dbReference>
<dbReference type="AlphaFoldDB" id="W0QCR8"/>
<evidence type="ECO:0000313" key="2">
    <source>
        <dbReference type="Proteomes" id="UP000066995"/>
    </source>
</evidence>
<proteinExistence type="predicted"/>
<organism evidence="1 2">
    <name type="scientific">Mannheimia varigena USDA-ARS-USMARC-1296</name>
    <dbReference type="NCBI Taxonomy" id="1433287"/>
    <lineage>
        <taxon>Bacteria</taxon>
        <taxon>Pseudomonadati</taxon>
        <taxon>Pseudomonadota</taxon>
        <taxon>Gammaproteobacteria</taxon>
        <taxon>Pasteurellales</taxon>
        <taxon>Pasteurellaceae</taxon>
        <taxon>Mannheimia</taxon>
    </lineage>
</organism>
<protein>
    <submittedName>
        <fullName evidence="1">Uncharacterized protein</fullName>
    </submittedName>
</protein>
<dbReference type="HOGENOM" id="CLU_2862515_0_0_6"/>
<name>W0QCR8_9PAST</name>
<dbReference type="EMBL" id="CP006943">
    <property type="protein sequence ID" value="AHG75650.1"/>
    <property type="molecule type" value="Genomic_DNA"/>
</dbReference>
<evidence type="ECO:0000313" key="1">
    <source>
        <dbReference type="EMBL" id="AHG75650.1"/>
    </source>
</evidence>
<dbReference type="PATRIC" id="fig|1433287.3.peg.1128"/>
<sequence length="64" mass="7432">MLTHRTTLPNGTVIELFDGTDDGMFFHSLGLPTEQNRHFKAKNHRMQAVKKARKNAKLARRKNR</sequence>
<dbReference type="KEGG" id="mvi:X808_11270"/>
<dbReference type="STRING" id="1433287.X808_11270"/>